<dbReference type="InterPro" id="IPR057242">
    <property type="entry name" value="PCFS4-like"/>
</dbReference>
<gene>
    <name evidence="3" type="ORF">CDCA_CDCA16G4145</name>
</gene>
<feature type="domain" description="CID" evidence="2">
    <location>
        <begin position="22"/>
        <end position="179"/>
    </location>
</feature>
<dbReference type="Gene3D" id="1.25.40.90">
    <property type="match status" value="1"/>
</dbReference>
<sequence length="666" mass="71874">MTASGEKEESNDITAETDGPSEVPLAAEAFRGMLRHLEGSSLPMITALSWIATENVEAVDAIAVVLVERLSSPRNQAGSVAGDGNVSRSSSSTASDDSVLATLHLVDAIVKRVGPSAAAARRYAEALVRVGLPEAVAGVYAQRPLLQGRLDKLLQTWEQAGLFGSSFCRRVRTLIETNTSHPPDTHRSGSETPPMPPASYHAAIQEATERIVAHAQQGVLPPPEDVAHFDRLIELQLAQTPAHDTVSQQHWSQLRAHMQSLVSSVVASARAPPAWPPPAAAYPPAYPYPSYGTCMPYAPAAPPPPPYPMPGAITSAPSSAAAAESSEASSSVSDASRALRTGHCTSFRDLKRTSTRAAVAALYNELPVRADGTGVRFRTRRQLREHLDWVFADNQRRRLRERGAVSRSWYLQQDEWLARAGHRPGTGFERPTGDARAGGAGDDDVDGDAFVRLGANFAPPDAGSATADVDAAAARSAPDGGSGTDVPAGDEDAVCPVCREEFESYFDHRQNVWMWRDALLDPETHMHFHRKCYGTGVNLDTVHAPASLTQSSATGRASPPKRRKVKEEEEEEEEEEKDGESESAIGNVTPAAEAETDSSVAKPDRAELERQLARHTVAQLRARLDELHYDHSRLKRKAELIAALASQRMSEWDRPPASASERPLNA</sequence>
<dbReference type="PANTHER" id="PTHR15921:SF3">
    <property type="entry name" value="PRE-MRNA CLEAVAGE COMPLEX 2 PROTEIN PCF11"/>
    <property type="match status" value="1"/>
</dbReference>
<name>A0AAV9J1C6_CYACA</name>
<dbReference type="InterPro" id="IPR045154">
    <property type="entry name" value="PCF11-like"/>
</dbReference>
<dbReference type="Pfam" id="PF23228">
    <property type="entry name" value="zf_PCFS4"/>
    <property type="match status" value="1"/>
</dbReference>
<dbReference type="GO" id="GO:0006369">
    <property type="term" value="P:termination of RNA polymerase II transcription"/>
    <property type="evidence" value="ECO:0007669"/>
    <property type="project" value="InterPro"/>
</dbReference>
<dbReference type="GO" id="GO:0005737">
    <property type="term" value="C:cytoplasm"/>
    <property type="evidence" value="ECO:0007669"/>
    <property type="project" value="TreeGrafter"/>
</dbReference>
<evidence type="ECO:0000313" key="3">
    <source>
        <dbReference type="EMBL" id="KAK4538120.1"/>
    </source>
</evidence>
<dbReference type="GO" id="GO:0000993">
    <property type="term" value="F:RNA polymerase II complex binding"/>
    <property type="evidence" value="ECO:0007669"/>
    <property type="project" value="InterPro"/>
</dbReference>
<dbReference type="InterPro" id="IPR006569">
    <property type="entry name" value="CID_dom"/>
</dbReference>
<feature type="region of interest" description="Disordered" evidence="1">
    <location>
        <begin position="176"/>
        <end position="198"/>
    </location>
</feature>
<dbReference type="AlphaFoldDB" id="A0AAV9J1C6"/>
<feature type="compositionally biased region" description="Acidic residues" evidence="1">
    <location>
        <begin position="568"/>
        <end position="581"/>
    </location>
</feature>
<dbReference type="SMART" id="SM00582">
    <property type="entry name" value="RPR"/>
    <property type="match status" value="1"/>
</dbReference>
<dbReference type="GO" id="GO:0003729">
    <property type="term" value="F:mRNA binding"/>
    <property type="evidence" value="ECO:0007669"/>
    <property type="project" value="InterPro"/>
</dbReference>
<dbReference type="Proteomes" id="UP001301350">
    <property type="component" value="Unassembled WGS sequence"/>
</dbReference>
<feature type="region of interest" description="Disordered" evidence="1">
    <location>
        <begin position="1"/>
        <end position="22"/>
    </location>
</feature>
<evidence type="ECO:0000256" key="1">
    <source>
        <dbReference type="SAM" id="MobiDB-lite"/>
    </source>
</evidence>
<feature type="compositionally biased region" description="Basic and acidic residues" evidence="1">
    <location>
        <begin position="1"/>
        <end position="10"/>
    </location>
</feature>
<evidence type="ECO:0000259" key="2">
    <source>
        <dbReference type="PROSITE" id="PS51391"/>
    </source>
</evidence>
<feature type="region of interest" description="Disordered" evidence="1">
    <location>
        <begin position="647"/>
        <end position="666"/>
    </location>
</feature>
<feature type="region of interest" description="Disordered" evidence="1">
    <location>
        <begin position="421"/>
        <end position="443"/>
    </location>
</feature>
<dbReference type="PROSITE" id="PS51391">
    <property type="entry name" value="CID"/>
    <property type="match status" value="1"/>
</dbReference>
<dbReference type="GO" id="GO:0005849">
    <property type="term" value="C:mRNA cleavage factor complex"/>
    <property type="evidence" value="ECO:0007669"/>
    <property type="project" value="TreeGrafter"/>
</dbReference>
<feature type="compositionally biased region" description="Low complexity" evidence="1">
    <location>
        <begin position="461"/>
        <end position="479"/>
    </location>
</feature>
<dbReference type="EMBL" id="JANCYW010000016">
    <property type="protein sequence ID" value="KAK4538120.1"/>
    <property type="molecule type" value="Genomic_DNA"/>
</dbReference>
<dbReference type="PANTHER" id="PTHR15921">
    <property type="entry name" value="PRE-MRNA CLEAVAGE COMPLEX II"/>
    <property type="match status" value="1"/>
</dbReference>
<organism evidence="3 4">
    <name type="scientific">Cyanidium caldarium</name>
    <name type="common">Red alga</name>
    <dbReference type="NCBI Taxonomy" id="2771"/>
    <lineage>
        <taxon>Eukaryota</taxon>
        <taxon>Rhodophyta</taxon>
        <taxon>Bangiophyceae</taxon>
        <taxon>Cyanidiales</taxon>
        <taxon>Cyanidiaceae</taxon>
        <taxon>Cyanidium</taxon>
    </lineage>
</organism>
<accession>A0AAV9J1C6</accession>
<keyword evidence="4" id="KW-1185">Reference proteome</keyword>
<dbReference type="InterPro" id="IPR008942">
    <property type="entry name" value="ENTH_VHS"/>
</dbReference>
<protein>
    <recommendedName>
        <fullName evidence="2">CID domain-containing protein</fullName>
    </recommendedName>
</protein>
<feature type="region of interest" description="Disordered" evidence="1">
    <location>
        <begin position="546"/>
        <end position="607"/>
    </location>
</feature>
<proteinExistence type="predicted"/>
<reference evidence="3 4" key="1">
    <citation type="submission" date="2022-07" db="EMBL/GenBank/DDBJ databases">
        <title>Genome-wide signatures of adaptation to extreme environments.</title>
        <authorList>
            <person name="Cho C.H."/>
            <person name="Yoon H.S."/>
        </authorList>
    </citation>
    <scope>NUCLEOTIDE SEQUENCE [LARGE SCALE GENOMIC DNA]</scope>
    <source>
        <strain evidence="3 4">DBV 063 E5</strain>
    </source>
</reference>
<dbReference type="GO" id="GO:0031124">
    <property type="term" value="P:mRNA 3'-end processing"/>
    <property type="evidence" value="ECO:0007669"/>
    <property type="project" value="InterPro"/>
</dbReference>
<evidence type="ECO:0000313" key="4">
    <source>
        <dbReference type="Proteomes" id="UP001301350"/>
    </source>
</evidence>
<feature type="region of interest" description="Disordered" evidence="1">
    <location>
        <begin position="461"/>
        <end position="490"/>
    </location>
</feature>
<comment type="caution">
    <text evidence="3">The sequence shown here is derived from an EMBL/GenBank/DDBJ whole genome shotgun (WGS) entry which is preliminary data.</text>
</comment>